<organism evidence="2 3">
    <name type="scientific">Pseudonocardia oroxyli</name>
    <dbReference type="NCBI Taxonomy" id="366584"/>
    <lineage>
        <taxon>Bacteria</taxon>
        <taxon>Bacillati</taxon>
        <taxon>Actinomycetota</taxon>
        <taxon>Actinomycetes</taxon>
        <taxon>Pseudonocardiales</taxon>
        <taxon>Pseudonocardiaceae</taxon>
        <taxon>Pseudonocardia</taxon>
    </lineage>
</organism>
<evidence type="ECO:0000313" key="3">
    <source>
        <dbReference type="Proteomes" id="UP000198967"/>
    </source>
</evidence>
<keyword evidence="1" id="KW-0472">Membrane</keyword>
<proteinExistence type="predicted"/>
<accession>A0A1G7UM72</accession>
<dbReference type="AlphaFoldDB" id="A0A1G7UM72"/>
<feature type="transmembrane region" description="Helical" evidence="1">
    <location>
        <begin position="26"/>
        <end position="43"/>
    </location>
</feature>
<keyword evidence="3" id="KW-1185">Reference proteome</keyword>
<evidence type="ECO:0000313" key="2">
    <source>
        <dbReference type="EMBL" id="SDG48606.1"/>
    </source>
</evidence>
<dbReference type="EMBL" id="FNBE01000012">
    <property type="protein sequence ID" value="SDG48606.1"/>
    <property type="molecule type" value="Genomic_DNA"/>
</dbReference>
<protein>
    <submittedName>
        <fullName evidence="2">Uncharacterized protein</fullName>
    </submittedName>
</protein>
<dbReference type="RefSeq" id="WP_093086523.1">
    <property type="nucleotide sequence ID" value="NZ_FNBE01000012.1"/>
</dbReference>
<dbReference type="Proteomes" id="UP000198967">
    <property type="component" value="Unassembled WGS sequence"/>
</dbReference>
<sequence length="101" mass="11330">MDIVVWVLALVWDVVCWVWWLSPVHISLVLLAALCGFVAVLLVPRETKWLPVVTYWRRAVPWAAGHDPDEAVQYVEVAESVGVPSGDYSINVVSLFERKAA</sequence>
<gene>
    <name evidence="2" type="ORF">SAMN05216377_11289</name>
</gene>
<reference evidence="2 3" key="1">
    <citation type="submission" date="2016-10" db="EMBL/GenBank/DDBJ databases">
        <authorList>
            <person name="de Groot N.N."/>
        </authorList>
    </citation>
    <scope>NUCLEOTIDE SEQUENCE [LARGE SCALE GENOMIC DNA]</scope>
    <source>
        <strain evidence="2 3">CGMCC 4.3143</strain>
    </source>
</reference>
<evidence type="ECO:0000256" key="1">
    <source>
        <dbReference type="SAM" id="Phobius"/>
    </source>
</evidence>
<name>A0A1G7UM72_PSEOR</name>
<dbReference type="STRING" id="366584.SAMN05216377_11289"/>
<keyword evidence="1" id="KW-0812">Transmembrane</keyword>
<keyword evidence="1" id="KW-1133">Transmembrane helix</keyword>